<feature type="region of interest" description="Disordered" evidence="1">
    <location>
        <begin position="429"/>
        <end position="462"/>
    </location>
</feature>
<evidence type="ECO:0000259" key="2">
    <source>
        <dbReference type="Pfam" id="PF02720"/>
    </source>
</evidence>
<dbReference type="Pfam" id="PF02720">
    <property type="entry name" value="DUF222"/>
    <property type="match status" value="1"/>
</dbReference>
<sequence length="483" mass="52092">MTEMVPTKLVEALEGARHARAARRSAEIAEVVAVARAAEVCGVSPEDVTEAMTDQIIGERMIQAGAEGTPYVSEFLALELGAVLEASPEAAFDQLATVLNVQHRHPVLWEAFLTGRIRWGHAARVASECRMLTVEAAAEVDRKCAHSLAQWPISRVMYHLKAWIIAADPALAAKKKILAESKRQVEISQFTNAECQVWGRLSAQDGVALDHALDQIAATLPAQSLPEGLAPHELTSHERASFDRNMRRSKALGMLARRAVGQEELPQAQVIVRINADDPALHTHDGGISASGAAHVQGWGELLTSVLPEFLAGSKVTVRPVLVPSELPAADQHDPSALMRLAVCERNPVEAFPYGTRRSSACQLDHTDRFVTPGPPGQTHAGNLGPLGVAAHRSKTHGDFHACQPSAGWFHWFTRAGYEFLVGPSGTQLLSTPSVTRPPGWTEPPERAPDPPPDDPAWDIPPRPEALAWTLHVLTLPPFAAAG</sequence>
<feature type="domain" description="DUF222" evidence="2">
    <location>
        <begin position="74"/>
        <end position="312"/>
    </location>
</feature>
<reference evidence="4" key="1">
    <citation type="journal article" date="2019" name="Int. J. Syst. Evol. Microbiol.">
        <title>The Global Catalogue of Microorganisms (GCM) 10K type strain sequencing project: providing services to taxonomists for standard genome sequencing and annotation.</title>
        <authorList>
            <consortium name="The Broad Institute Genomics Platform"/>
            <consortium name="The Broad Institute Genome Sequencing Center for Infectious Disease"/>
            <person name="Wu L."/>
            <person name="Ma J."/>
        </authorList>
    </citation>
    <scope>NUCLEOTIDE SEQUENCE [LARGE SCALE GENOMIC DNA]</scope>
    <source>
        <strain evidence="4">JCM 19125</strain>
    </source>
</reference>
<protein>
    <recommendedName>
        <fullName evidence="2">DUF222 domain-containing protein</fullName>
    </recommendedName>
</protein>
<evidence type="ECO:0000313" key="4">
    <source>
        <dbReference type="Proteomes" id="UP001501521"/>
    </source>
</evidence>
<proteinExistence type="predicted"/>
<evidence type="ECO:0000256" key="1">
    <source>
        <dbReference type="SAM" id="MobiDB-lite"/>
    </source>
</evidence>
<dbReference type="Proteomes" id="UP001501521">
    <property type="component" value="Unassembled WGS sequence"/>
</dbReference>
<dbReference type="InterPro" id="IPR003870">
    <property type="entry name" value="DUF222"/>
</dbReference>
<gene>
    <name evidence="3" type="ORF">GCM10025789_17560</name>
</gene>
<evidence type="ECO:0000313" key="3">
    <source>
        <dbReference type="EMBL" id="GAA4899762.1"/>
    </source>
</evidence>
<name>A0ABP9FD29_9ACTN</name>
<accession>A0ABP9FD29</accession>
<keyword evidence="4" id="KW-1185">Reference proteome</keyword>
<organism evidence="3 4">
    <name type="scientific">Tessaracoccus lubricantis</name>
    <dbReference type="NCBI Taxonomy" id="545543"/>
    <lineage>
        <taxon>Bacteria</taxon>
        <taxon>Bacillati</taxon>
        <taxon>Actinomycetota</taxon>
        <taxon>Actinomycetes</taxon>
        <taxon>Propionibacteriales</taxon>
        <taxon>Propionibacteriaceae</taxon>
        <taxon>Tessaracoccus</taxon>
    </lineage>
</organism>
<dbReference type="RefSeq" id="WP_345581967.1">
    <property type="nucleotide sequence ID" value="NZ_BAABLV010000027.1"/>
</dbReference>
<comment type="caution">
    <text evidence="3">The sequence shown here is derived from an EMBL/GenBank/DDBJ whole genome shotgun (WGS) entry which is preliminary data.</text>
</comment>
<dbReference type="EMBL" id="BAABLV010000027">
    <property type="protein sequence ID" value="GAA4899762.1"/>
    <property type="molecule type" value="Genomic_DNA"/>
</dbReference>